<gene>
    <name evidence="1" type="ORF">AGRHK599_LOCUS3580</name>
</gene>
<proteinExistence type="predicted"/>
<dbReference type="EMBL" id="CAICSX020000002">
    <property type="protein sequence ID" value="CAD0215335.1"/>
    <property type="molecule type" value="Genomic_DNA"/>
</dbReference>
<accession>A0AAN2A629</accession>
<name>A0AAN2A629_RHIRH</name>
<reference evidence="1 2" key="1">
    <citation type="submission" date="2020-06" db="EMBL/GenBank/DDBJ databases">
        <authorList>
            <person name="De Coninck B."/>
            <person name="Ibrahim H."/>
        </authorList>
    </citation>
    <scope>NUCLEOTIDE SEQUENCE [LARGE SCALE GENOMIC DNA]</scope>
    <source>
        <strain evidence="1">Ag_rhizogenes_K599</strain>
    </source>
</reference>
<dbReference type="AlphaFoldDB" id="A0AAN2A629"/>
<sequence length="43" mass="4657">MNRKRLLGCDATIFVSNVDMIAKGKLEGGALAVFMEPPYIQTG</sequence>
<comment type="caution">
    <text evidence="1">The sequence shown here is derived from an EMBL/GenBank/DDBJ whole genome shotgun (WGS) entry which is preliminary data.</text>
</comment>
<evidence type="ECO:0000313" key="1">
    <source>
        <dbReference type="EMBL" id="CAD0215335.1"/>
    </source>
</evidence>
<evidence type="ECO:0000313" key="2">
    <source>
        <dbReference type="Proteomes" id="UP000528185"/>
    </source>
</evidence>
<protein>
    <submittedName>
        <fullName evidence="1">Uncharacterized protein</fullName>
    </submittedName>
</protein>
<organism evidence="1 2">
    <name type="scientific">Rhizobium rhizogenes</name>
    <name type="common">Agrobacterium rhizogenes</name>
    <dbReference type="NCBI Taxonomy" id="359"/>
    <lineage>
        <taxon>Bacteria</taxon>
        <taxon>Pseudomonadati</taxon>
        <taxon>Pseudomonadota</taxon>
        <taxon>Alphaproteobacteria</taxon>
        <taxon>Hyphomicrobiales</taxon>
        <taxon>Rhizobiaceae</taxon>
        <taxon>Rhizobium/Agrobacterium group</taxon>
        <taxon>Rhizobium</taxon>
    </lineage>
</organism>
<dbReference type="Proteomes" id="UP000528185">
    <property type="component" value="Unassembled WGS sequence"/>
</dbReference>